<dbReference type="OrthoDB" id="3928876at2759"/>
<dbReference type="STRING" id="708187.A0A1Q8S627"/>
<feature type="transmembrane region" description="Helical" evidence="1">
    <location>
        <begin position="81"/>
        <end position="101"/>
    </location>
</feature>
<evidence type="ECO:0000313" key="3">
    <source>
        <dbReference type="Proteomes" id="UP000186583"/>
    </source>
</evidence>
<proteinExistence type="predicted"/>
<organism evidence="2 3">
    <name type="scientific">Colletotrichum chlorophyti</name>
    <dbReference type="NCBI Taxonomy" id="708187"/>
    <lineage>
        <taxon>Eukaryota</taxon>
        <taxon>Fungi</taxon>
        <taxon>Dikarya</taxon>
        <taxon>Ascomycota</taxon>
        <taxon>Pezizomycotina</taxon>
        <taxon>Sordariomycetes</taxon>
        <taxon>Hypocreomycetidae</taxon>
        <taxon>Glomerellales</taxon>
        <taxon>Glomerellaceae</taxon>
        <taxon>Colletotrichum</taxon>
    </lineage>
</organism>
<gene>
    <name evidence="2" type="ORF">CCHL11_02323</name>
</gene>
<feature type="transmembrane region" description="Helical" evidence="1">
    <location>
        <begin position="107"/>
        <end position="128"/>
    </location>
</feature>
<dbReference type="AlphaFoldDB" id="A0A1Q8S627"/>
<evidence type="ECO:0000256" key="1">
    <source>
        <dbReference type="SAM" id="Phobius"/>
    </source>
</evidence>
<keyword evidence="1" id="KW-0472">Membrane</keyword>
<evidence type="ECO:0000313" key="2">
    <source>
        <dbReference type="EMBL" id="OLN96889.1"/>
    </source>
</evidence>
<sequence>MAPQNNYNDIKASAKDNAAGVYAYGQRQIDRVVSRDTRQRAYSNVSNLAKEQPFLFAFFLVQLVFSFLPILLFVSFSLSTVAFALGVAAVFSLFWIGVALLVLVPTLFFTCSIAVLVWVWAAGSFVVAKRMYELSPVSARGDLEVDAPNGKTYAVTKRGDGIHPYSAES</sequence>
<protein>
    <submittedName>
        <fullName evidence="2">Uncharacterized protein</fullName>
    </submittedName>
</protein>
<keyword evidence="3" id="KW-1185">Reference proteome</keyword>
<reference evidence="2 3" key="1">
    <citation type="submission" date="2016-11" db="EMBL/GenBank/DDBJ databases">
        <title>Draft Genome Assembly of Colletotrichum chlorophyti a pathogen of herbaceous plants.</title>
        <authorList>
            <person name="Gan P."/>
            <person name="Narusaka M."/>
            <person name="Tsushima A."/>
            <person name="Narusaka Y."/>
            <person name="Takano Y."/>
            <person name="Shirasu K."/>
        </authorList>
    </citation>
    <scope>NUCLEOTIDE SEQUENCE [LARGE SCALE GENOMIC DNA]</scope>
    <source>
        <strain evidence="2 3">NTL11</strain>
    </source>
</reference>
<dbReference type="EMBL" id="MPGH01000014">
    <property type="protein sequence ID" value="OLN96889.1"/>
    <property type="molecule type" value="Genomic_DNA"/>
</dbReference>
<feature type="transmembrane region" description="Helical" evidence="1">
    <location>
        <begin position="54"/>
        <end position="74"/>
    </location>
</feature>
<keyword evidence="1" id="KW-1133">Transmembrane helix</keyword>
<accession>A0A1Q8S627</accession>
<dbReference type="Pfam" id="PF16015">
    <property type="entry name" value="Promethin"/>
    <property type="match status" value="1"/>
</dbReference>
<keyword evidence="1" id="KW-0812">Transmembrane</keyword>
<name>A0A1Q8S627_9PEZI</name>
<comment type="caution">
    <text evidence="2">The sequence shown here is derived from an EMBL/GenBank/DDBJ whole genome shotgun (WGS) entry which is preliminary data.</text>
</comment>
<dbReference type="Proteomes" id="UP000186583">
    <property type="component" value="Unassembled WGS sequence"/>
</dbReference>